<keyword evidence="4" id="KW-1185">Reference proteome</keyword>
<dbReference type="GO" id="GO:1990404">
    <property type="term" value="F:NAD+-protein mono-ADP-ribosyltransferase activity"/>
    <property type="evidence" value="ECO:0007669"/>
    <property type="project" value="TreeGrafter"/>
</dbReference>
<dbReference type="EMBL" id="CAMPGE010001228">
    <property type="protein sequence ID" value="CAI2360005.1"/>
    <property type="molecule type" value="Genomic_DNA"/>
</dbReference>
<proteinExistence type="predicted"/>
<gene>
    <name evidence="3" type="ORF">ECRASSUSDP1_LOCUS1300</name>
</gene>
<dbReference type="SUPFAM" id="SSF56399">
    <property type="entry name" value="ADP-ribosylation"/>
    <property type="match status" value="1"/>
</dbReference>
<keyword evidence="1" id="KW-0808">Transferase</keyword>
<sequence length="1045" mass="124146">MDSYGRLCCLGLDTKRLNKMAKVLTAFSQNEASRYCFVKNEDKKDPFAYDLVLKFKVINNDEEDFEYKLVKSKKSPTDWKEFKSSLTNEIEQITSFKKYFKKAKSYELQEEENFDEILTRISSPIQETFEETLADKPCLVYLEIDNESYKFIVYSSNKDETNQMIDTLSQLENEIINKSETESDEEHYLQRNDLDTDIFKLIPIKMKHPLNSIQGYGLLRAYLMSLDQEERTKHFVKVCGKNLSMIYKIRRDTLDEDHKSSKELIAELKGIRSKILEALKVAQQEFVFERNEYKFKRITEKYKKLHSNKGNSLSYVWTREPVKSILIFNHDRCRASIFSLSQDQVSVIMKELEECRQAIDNQEFELDELENADIPKCYQQPINDIFAELLEQNQCKIEYHEDCDQKCNIKKVLVNTSLEDSEILRSKLRQILCDIKTETFHLSSQDLVDAICKIKTSEKYFFEELALPDQVIWVFKPNIKLLQLTASKDLILKIKEELNYYFTSLKVEELTFMNSHVTEKDFDEYFQEHQFKGIHVQTKDGKRLKLLNFNENKMNRAINKIRNHFDQYIISKKEFNLIGMTLLEKDLVFEQLRAKCYKENFCEESKLSFIHFECFEDHSTDNPNFRHSIRVYYKTSNKYSEKLQKFIQDLNNCIKSTLVKEEVDDERTLEHLKDNDLYDYSDWSRTEYSKEDEPEQEAPSYYGTWNCILYSIEEEGRFKVFVQGDQESKDTFLEHLKYEARNLEGGEIKKRIEEKLIGFFHDLPEENQTNIINEIQDNCDVTFVFDGEQYYIQGQNIVGAMTQFREKVIPRYENSEIEYPKEFPWDKIEELEENKNVIPIDLDPASNEFAHIENIFKDSLLNYDGWLRENCEIIKITRIQSYNLYKRYYFAKKRIEEKYQQFTEEQMSCLNYKSELLLFHGTNQTPPHIIYNSQEGIDRRFTSAAAYGYGSYFAVISGYSCLDRFVYEDNGEYRILVCRVFVGNYTTKNKLDGKTQSILGVNPLTNLRYDSVTDQLKDEKSRQMFVVFKNEQSYPQWEIVFKKKS</sequence>
<keyword evidence="1" id="KW-0328">Glycosyltransferase</keyword>
<dbReference type="InterPro" id="IPR051712">
    <property type="entry name" value="ARTD-AVP"/>
</dbReference>
<dbReference type="PANTHER" id="PTHR45740">
    <property type="entry name" value="POLY [ADP-RIBOSE] POLYMERASE"/>
    <property type="match status" value="1"/>
</dbReference>
<dbReference type="EC" id="2.4.2.-" evidence="1"/>
<evidence type="ECO:0000259" key="2">
    <source>
        <dbReference type="PROSITE" id="PS51059"/>
    </source>
</evidence>
<dbReference type="Gene3D" id="3.90.228.10">
    <property type="match status" value="1"/>
</dbReference>
<feature type="domain" description="PARP catalytic" evidence="2">
    <location>
        <begin position="819"/>
        <end position="1045"/>
    </location>
</feature>
<accession>A0AAD1U282</accession>
<evidence type="ECO:0000313" key="3">
    <source>
        <dbReference type="EMBL" id="CAI2360005.1"/>
    </source>
</evidence>
<evidence type="ECO:0000313" key="4">
    <source>
        <dbReference type="Proteomes" id="UP001295684"/>
    </source>
</evidence>
<dbReference type="Pfam" id="PF00644">
    <property type="entry name" value="PARP"/>
    <property type="match status" value="1"/>
</dbReference>
<name>A0AAD1U282_EUPCR</name>
<comment type="caution">
    <text evidence="3">The sequence shown here is derived from an EMBL/GenBank/DDBJ whole genome shotgun (WGS) entry which is preliminary data.</text>
</comment>
<evidence type="ECO:0000256" key="1">
    <source>
        <dbReference type="RuleBase" id="RU362114"/>
    </source>
</evidence>
<dbReference type="InterPro" id="IPR012317">
    <property type="entry name" value="Poly(ADP-ribose)pol_cat_dom"/>
</dbReference>
<keyword evidence="1" id="KW-0520">NAD</keyword>
<dbReference type="PANTHER" id="PTHR45740:SF2">
    <property type="entry name" value="POLY [ADP-RIBOSE] POLYMERASE"/>
    <property type="match status" value="1"/>
</dbReference>
<dbReference type="PROSITE" id="PS51059">
    <property type="entry name" value="PARP_CATALYTIC"/>
    <property type="match status" value="1"/>
</dbReference>
<dbReference type="AlphaFoldDB" id="A0AAD1U282"/>
<reference evidence="3" key="1">
    <citation type="submission" date="2023-07" db="EMBL/GenBank/DDBJ databases">
        <authorList>
            <consortium name="AG Swart"/>
            <person name="Singh M."/>
            <person name="Singh A."/>
            <person name="Seah K."/>
            <person name="Emmerich C."/>
        </authorList>
    </citation>
    <scope>NUCLEOTIDE SEQUENCE</scope>
    <source>
        <strain evidence="3">DP1</strain>
    </source>
</reference>
<dbReference type="Proteomes" id="UP001295684">
    <property type="component" value="Unassembled WGS sequence"/>
</dbReference>
<dbReference type="GO" id="GO:0003950">
    <property type="term" value="F:NAD+ poly-ADP-ribosyltransferase activity"/>
    <property type="evidence" value="ECO:0007669"/>
    <property type="project" value="UniProtKB-UniRule"/>
</dbReference>
<dbReference type="GO" id="GO:0005634">
    <property type="term" value="C:nucleus"/>
    <property type="evidence" value="ECO:0007669"/>
    <property type="project" value="TreeGrafter"/>
</dbReference>
<organism evidence="3 4">
    <name type="scientific">Euplotes crassus</name>
    <dbReference type="NCBI Taxonomy" id="5936"/>
    <lineage>
        <taxon>Eukaryota</taxon>
        <taxon>Sar</taxon>
        <taxon>Alveolata</taxon>
        <taxon>Ciliophora</taxon>
        <taxon>Intramacronucleata</taxon>
        <taxon>Spirotrichea</taxon>
        <taxon>Hypotrichia</taxon>
        <taxon>Euplotida</taxon>
        <taxon>Euplotidae</taxon>
        <taxon>Moneuplotes</taxon>
    </lineage>
</organism>
<protein>
    <recommendedName>
        <fullName evidence="1">Poly [ADP-ribose] polymerase</fullName>
        <shortName evidence="1">PARP</shortName>
        <ecNumber evidence="1">2.4.2.-</ecNumber>
    </recommendedName>
</protein>